<gene>
    <name evidence="2" type="ORF">BRADI_4g22018v3</name>
</gene>
<reference evidence="3" key="3">
    <citation type="submission" date="2018-08" db="UniProtKB">
        <authorList>
            <consortium name="EnsemblPlants"/>
        </authorList>
    </citation>
    <scope>IDENTIFICATION</scope>
    <source>
        <strain evidence="3">cv. Bd21</strain>
    </source>
</reference>
<evidence type="ECO:0000256" key="1">
    <source>
        <dbReference type="SAM" id="MobiDB-lite"/>
    </source>
</evidence>
<feature type="compositionally biased region" description="Low complexity" evidence="1">
    <location>
        <begin position="1"/>
        <end position="10"/>
    </location>
</feature>
<reference evidence="2 3" key="1">
    <citation type="journal article" date="2010" name="Nature">
        <title>Genome sequencing and analysis of the model grass Brachypodium distachyon.</title>
        <authorList>
            <consortium name="International Brachypodium Initiative"/>
        </authorList>
    </citation>
    <scope>NUCLEOTIDE SEQUENCE [LARGE SCALE GENOMIC DNA]</scope>
    <source>
        <strain evidence="2 3">Bd21</strain>
    </source>
</reference>
<organism evidence="2">
    <name type="scientific">Brachypodium distachyon</name>
    <name type="common">Purple false brome</name>
    <name type="synonym">Trachynia distachya</name>
    <dbReference type="NCBI Taxonomy" id="15368"/>
    <lineage>
        <taxon>Eukaryota</taxon>
        <taxon>Viridiplantae</taxon>
        <taxon>Streptophyta</taxon>
        <taxon>Embryophyta</taxon>
        <taxon>Tracheophyta</taxon>
        <taxon>Spermatophyta</taxon>
        <taxon>Magnoliopsida</taxon>
        <taxon>Liliopsida</taxon>
        <taxon>Poales</taxon>
        <taxon>Poaceae</taxon>
        <taxon>BOP clade</taxon>
        <taxon>Pooideae</taxon>
        <taxon>Stipodae</taxon>
        <taxon>Brachypodieae</taxon>
        <taxon>Brachypodium</taxon>
    </lineage>
</organism>
<feature type="compositionally biased region" description="Pro residues" evidence="1">
    <location>
        <begin position="36"/>
        <end position="50"/>
    </location>
</feature>
<sequence length="115" mass="12014">MGSSSGASSARRNRFSLPPPTPVLAGNLPQRCPSRSSPPPLPAPPLPRPPVARLLLPAMPPTHPATSLPRRPSPGGLSTRRAAGVLLGTTPDPIPGSAGEKIQVRLHVPAAWRRR</sequence>
<dbReference type="Gramene" id="PNT63885">
    <property type="protein sequence ID" value="PNT63885"/>
    <property type="gene ID" value="BRADI_4g22018v3"/>
</dbReference>
<proteinExistence type="predicted"/>
<accession>A0A2K2CPD1</accession>
<evidence type="ECO:0000313" key="2">
    <source>
        <dbReference type="EMBL" id="PNT63885.1"/>
    </source>
</evidence>
<dbReference type="InParanoid" id="A0A2K2CPD1"/>
<dbReference type="EMBL" id="CM000883">
    <property type="protein sequence ID" value="PNT63885.1"/>
    <property type="molecule type" value="Genomic_DNA"/>
</dbReference>
<keyword evidence="4" id="KW-1185">Reference proteome</keyword>
<dbReference type="AlphaFoldDB" id="A0A2K2CPD1"/>
<protein>
    <submittedName>
        <fullName evidence="2 3">Uncharacterized protein</fullName>
    </submittedName>
</protein>
<reference evidence="2" key="2">
    <citation type="submission" date="2017-06" db="EMBL/GenBank/DDBJ databases">
        <title>WGS assembly of Brachypodium distachyon.</title>
        <authorList>
            <consortium name="The International Brachypodium Initiative"/>
            <person name="Lucas S."/>
            <person name="Harmon-Smith M."/>
            <person name="Lail K."/>
            <person name="Tice H."/>
            <person name="Grimwood J."/>
            <person name="Bruce D."/>
            <person name="Barry K."/>
            <person name="Shu S."/>
            <person name="Lindquist E."/>
            <person name="Wang M."/>
            <person name="Pitluck S."/>
            <person name="Vogel J.P."/>
            <person name="Garvin D.F."/>
            <person name="Mockler T.C."/>
            <person name="Schmutz J."/>
            <person name="Rokhsar D."/>
            <person name="Bevan M.W."/>
        </authorList>
    </citation>
    <scope>NUCLEOTIDE SEQUENCE</scope>
    <source>
        <strain evidence="2">Bd21</strain>
    </source>
</reference>
<name>A0A2K2CPD1_BRADI</name>
<dbReference type="EnsemblPlants" id="PNT63885">
    <property type="protein sequence ID" value="PNT63885"/>
    <property type="gene ID" value="BRADI_4g22018v3"/>
</dbReference>
<feature type="region of interest" description="Disordered" evidence="1">
    <location>
        <begin position="1"/>
        <end position="80"/>
    </location>
</feature>
<evidence type="ECO:0000313" key="4">
    <source>
        <dbReference type="Proteomes" id="UP000008810"/>
    </source>
</evidence>
<dbReference type="Proteomes" id="UP000008810">
    <property type="component" value="Chromosome 4"/>
</dbReference>
<evidence type="ECO:0000313" key="3">
    <source>
        <dbReference type="EnsemblPlants" id="PNT63885"/>
    </source>
</evidence>